<organism evidence="1 2">
    <name type="scientific">Brucella tritici</name>
    <dbReference type="NCBI Taxonomy" id="94626"/>
    <lineage>
        <taxon>Bacteria</taxon>
        <taxon>Pseudomonadati</taxon>
        <taxon>Pseudomonadota</taxon>
        <taxon>Alphaproteobacteria</taxon>
        <taxon>Hyphomicrobiales</taxon>
        <taxon>Brucellaceae</taxon>
        <taxon>Brucella/Ochrobactrum group</taxon>
        <taxon>Brucella</taxon>
    </lineage>
</organism>
<name>A0A7X6JCF3_9HYPH</name>
<comment type="caution">
    <text evidence="1">The sequence shown here is derived from an EMBL/GenBank/DDBJ whole genome shotgun (WGS) entry which is preliminary data.</text>
</comment>
<dbReference type="Proteomes" id="UP000558475">
    <property type="component" value="Unassembled WGS sequence"/>
</dbReference>
<proteinExistence type="predicted"/>
<accession>A0A7X6JCF3</accession>
<evidence type="ECO:0000313" key="2">
    <source>
        <dbReference type="Proteomes" id="UP000558475"/>
    </source>
</evidence>
<gene>
    <name evidence="1" type="ORF">HGG76_05680</name>
</gene>
<protein>
    <submittedName>
        <fullName evidence="1">Uncharacterized protein</fullName>
    </submittedName>
</protein>
<evidence type="ECO:0000313" key="1">
    <source>
        <dbReference type="EMBL" id="NKW09390.1"/>
    </source>
</evidence>
<dbReference type="EMBL" id="JAAXZB010000001">
    <property type="protein sequence ID" value="NKW09390.1"/>
    <property type="molecule type" value="Genomic_DNA"/>
</dbReference>
<reference evidence="1 2" key="1">
    <citation type="submission" date="2020-04" db="EMBL/GenBank/DDBJ databases">
        <title>Whole genome sequencing of clinical and environmental type strains of Ochrobactrum.</title>
        <authorList>
            <person name="Dharne M."/>
        </authorList>
    </citation>
    <scope>NUCLEOTIDE SEQUENCE [LARGE SCALE GENOMIC DNA]</scope>
    <source>
        <strain evidence="1 2">DSM 13340</strain>
    </source>
</reference>
<dbReference type="AlphaFoldDB" id="A0A7X6JCF3"/>
<sequence>MGVSLHGKRDFDAVCGTFINLGLIGDPQRTADYQQDRDNDAGEAVLFNEFRECPDKSISAA</sequence>